<dbReference type="OrthoDB" id="9772725at2"/>
<feature type="transmembrane region" description="Helical" evidence="9">
    <location>
        <begin position="46"/>
        <end position="66"/>
    </location>
</feature>
<organism evidence="10 11">
    <name type="scientific">Ancylomarina longa</name>
    <dbReference type="NCBI Taxonomy" id="2487017"/>
    <lineage>
        <taxon>Bacteria</taxon>
        <taxon>Pseudomonadati</taxon>
        <taxon>Bacteroidota</taxon>
        <taxon>Bacteroidia</taxon>
        <taxon>Marinilabiliales</taxon>
        <taxon>Marinifilaceae</taxon>
        <taxon>Ancylomarina</taxon>
    </lineage>
</organism>
<dbReference type="PROSITE" id="PS01023">
    <property type="entry name" value="PTR2_2"/>
    <property type="match status" value="1"/>
</dbReference>
<feature type="transmembrane region" description="Helical" evidence="9">
    <location>
        <begin position="96"/>
        <end position="115"/>
    </location>
</feature>
<keyword evidence="2 8" id="KW-0813">Transport</keyword>
<evidence type="ECO:0000256" key="2">
    <source>
        <dbReference type="ARBA" id="ARBA00022448"/>
    </source>
</evidence>
<dbReference type="InterPro" id="IPR050171">
    <property type="entry name" value="MFS_Transporters"/>
</dbReference>
<comment type="subcellular location">
    <subcellularLocation>
        <location evidence="1">Cell membrane</location>
        <topology evidence="1">Multi-pass membrane protein</topology>
    </subcellularLocation>
    <subcellularLocation>
        <location evidence="8">Membrane</location>
        <topology evidence="8">Multi-pass membrane protein</topology>
    </subcellularLocation>
</comment>
<evidence type="ECO:0000256" key="5">
    <source>
        <dbReference type="ARBA" id="ARBA00022856"/>
    </source>
</evidence>
<gene>
    <name evidence="10" type="ORF">DLK05_10585</name>
</gene>
<dbReference type="GO" id="GO:0005886">
    <property type="term" value="C:plasma membrane"/>
    <property type="evidence" value="ECO:0007669"/>
    <property type="project" value="UniProtKB-SubCell"/>
</dbReference>
<feature type="transmembrane region" description="Helical" evidence="9">
    <location>
        <begin position="455"/>
        <end position="477"/>
    </location>
</feature>
<keyword evidence="7 9" id="KW-0472">Membrane</keyword>
<feature type="transmembrane region" description="Helical" evidence="9">
    <location>
        <begin position="276"/>
        <end position="295"/>
    </location>
</feature>
<accession>A0A434AU06</accession>
<dbReference type="PANTHER" id="PTHR23517">
    <property type="entry name" value="RESISTANCE PROTEIN MDTM, PUTATIVE-RELATED-RELATED"/>
    <property type="match status" value="1"/>
</dbReference>
<dbReference type="SUPFAM" id="SSF103473">
    <property type="entry name" value="MFS general substrate transporter"/>
    <property type="match status" value="2"/>
</dbReference>
<keyword evidence="3" id="KW-1003">Cell membrane</keyword>
<evidence type="ECO:0000313" key="11">
    <source>
        <dbReference type="Proteomes" id="UP000282985"/>
    </source>
</evidence>
<comment type="similarity">
    <text evidence="8">Belongs to the major facilitator superfamily. Proton-dependent oligopeptide transporter (POT/PTR) (TC 2.A.17) family.</text>
</comment>
<dbReference type="InterPro" id="IPR036259">
    <property type="entry name" value="MFS_trans_sf"/>
</dbReference>
<evidence type="ECO:0000256" key="9">
    <source>
        <dbReference type="SAM" id="Phobius"/>
    </source>
</evidence>
<dbReference type="InterPro" id="IPR000109">
    <property type="entry name" value="POT_fam"/>
</dbReference>
<dbReference type="Pfam" id="PF00854">
    <property type="entry name" value="PTR2"/>
    <property type="match status" value="2"/>
</dbReference>
<feature type="transmembrane region" description="Helical" evidence="9">
    <location>
        <begin position="386"/>
        <end position="403"/>
    </location>
</feature>
<feature type="transmembrane region" description="Helical" evidence="9">
    <location>
        <begin position="489"/>
        <end position="512"/>
    </location>
</feature>
<feature type="transmembrane region" description="Helical" evidence="9">
    <location>
        <begin position="73"/>
        <end position="90"/>
    </location>
</feature>
<feature type="transmembrane region" description="Helical" evidence="9">
    <location>
        <begin position="21"/>
        <end position="40"/>
    </location>
</feature>
<dbReference type="Proteomes" id="UP000282985">
    <property type="component" value="Unassembled WGS sequence"/>
</dbReference>
<comment type="caution">
    <text evidence="10">The sequence shown here is derived from an EMBL/GenBank/DDBJ whole genome shotgun (WGS) entry which is preliminary data.</text>
</comment>
<dbReference type="InterPro" id="IPR018456">
    <property type="entry name" value="PTR2_symporter_CS"/>
</dbReference>
<feature type="transmembrane region" description="Helical" evidence="9">
    <location>
        <begin position="415"/>
        <end position="435"/>
    </location>
</feature>
<keyword evidence="6 9" id="KW-1133">Transmembrane helix</keyword>
<dbReference type="AlphaFoldDB" id="A0A434AU06"/>
<dbReference type="Gene3D" id="1.20.1250.20">
    <property type="entry name" value="MFS general substrate transporter like domains"/>
    <property type="match status" value="3"/>
</dbReference>
<evidence type="ECO:0000256" key="6">
    <source>
        <dbReference type="ARBA" id="ARBA00022989"/>
    </source>
</evidence>
<evidence type="ECO:0000256" key="1">
    <source>
        <dbReference type="ARBA" id="ARBA00004651"/>
    </source>
</evidence>
<dbReference type="PANTHER" id="PTHR23517:SF15">
    <property type="entry name" value="PROTON-DEPENDENT OLIGOPEPTIDE FAMILY TRANSPORT PROTEIN"/>
    <property type="match status" value="1"/>
</dbReference>
<evidence type="ECO:0000256" key="7">
    <source>
        <dbReference type="ARBA" id="ARBA00023136"/>
    </source>
</evidence>
<dbReference type="RefSeq" id="WP_127343949.1">
    <property type="nucleotide sequence ID" value="NZ_RJJX01000013.1"/>
</dbReference>
<dbReference type="InterPro" id="IPR005279">
    <property type="entry name" value="Dipep/tripep_permease"/>
</dbReference>
<dbReference type="GO" id="GO:0006857">
    <property type="term" value="P:oligopeptide transport"/>
    <property type="evidence" value="ECO:0007669"/>
    <property type="project" value="InterPro"/>
</dbReference>
<feature type="transmembrane region" description="Helical" evidence="9">
    <location>
        <begin position="226"/>
        <end position="247"/>
    </location>
</feature>
<keyword evidence="5" id="KW-0653">Protein transport</keyword>
<evidence type="ECO:0000256" key="8">
    <source>
        <dbReference type="RuleBase" id="RU003755"/>
    </source>
</evidence>
<proteinExistence type="inferred from homology"/>
<name>A0A434AU06_9BACT</name>
<keyword evidence="5" id="KW-0571">Peptide transport</keyword>
<dbReference type="GO" id="GO:1904680">
    <property type="term" value="F:peptide transmembrane transporter activity"/>
    <property type="evidence" value="ECO:0007669"/>
    <property type="project" value="InterPro"/>
</dbReference>
<feature type="transmembrane region" description="Helical" evidence="9">
    <location>
        <begin position="315"/>
        <end position="335"/>
    </location>
</feature>
<evidence type="ECO:0000256" key="3">
    <source>
        <dbReference type="ARBA" id="ARBA00022475"/>
    </source>
</evidence>
<keyword evidence="4 8" id="KW-0812">Transmembrane</keyword>
<evidence type="ECO:0000313" key="10">
    <source>
        <dbReference type="EMBL" id="RUT77918.1"/>
    </source>
</evidence>
<reference evidence="10 11" key="1">
    <citation type="submission" date="2018-11" db="EMBL/GenBank/DDBJ databases">
        <title>Parancylomarina longa gen. nov., sp. nov., isolated from sediments of southern Okinawa.</title>
        <authorList>
            <person name="Fu T."/>
        </authorList>
    </citation>
    <scope>NUCLEOTIDE SEQUENCE [LARGE SCALE GENOMIC DNA]</scope>
    <source>
        <strain evidence="10 11">T3-2 S1-C</strain>
    </source>
</reference>
<keyword evidence="11" id="KW-1185">Reference proteome</keyword>
<dbReference type="EMBL" id="RJJX01000013">
    <property type="protein sequence ID" value="RUT77918.1"/>
    <property type="molecule type" value="Genomic_DNA"/>
</dbReference>
<evidence type="ECO:0000256" key="4">
    <source>
        <dbReference type="ARBA" id="ARBA00022692"/>
    </source>
</evidence>
<sequence length="546" mass="59953">MFKGHPKGLYVAFFANLGERFGFYTMMGILVYYLTAKYGLSATKAGMIYSIFYGSIYGLALVGGLLADKTRNYKGIIYIGLITMLAGYVLMAIPGFGLIFTVFALFIIAFGNGLFKGNLQAIVGQLYDDPKYSHLRDSAFSVFYMGINVGALFAPSAAAGIINWFIKSKGFLRDDALPALIHKFQAAPDAGITSELQTLADKVSGAHVADLSSFASNYLSVYSDGFNYAFGVAGLTMILSLVVYSIYKRHLPDVQKAEEANGPVVEMSKAETKQRLTALFLVFGVVIFFWMAFHQNGLTMSFFARDYTVTSVGPATYLVFNIWSLLSIVIGILALSSLLKRESSAKTKLISAVVFAVSALSTYYFYSQNPEVNPFSPELFQHFNPTMIVLLTPIIVGLFAWLNKRGKEPSAPRKIGIGMIITSVGFLILLIGSLGLDPFNAMQADPNHLRVGTGWLISTYFTLTIAELFLSPMGISFVSKVSPPKYQGIMQGCWLGATAVGNLFLGVGSYLYERVEIWQVWTIFIVLCFIAATFIFSIMKKLEKVS</sequence>
<protein>
    <submittedName>
        <fullName evidence="10">MFS transporter</fullName>
    </submittedName>
</protein>
<feature type="transmembrane region" description="Helical" evidence="9">
    <location>
        <begin position="142"/>
        <end position="166"/>
    </location>
</feature>
<feature type="transmembrane region" description="Helical" evidence="9">
    <location>
        <begin position="347"/>
        <end position="366"/>
    </location>
</feature>
<feature type="transmembrane region" description="Helical" evidence="9">
    <location>
        <begin position="518"/>
        <end position="539"/>
    </location>
</feature>
<dbReference type="CDD" id="cd17346">
    <property type="entry name" value="MFS_DtpA_like"/>
    <property type="match status" value="1"/>
</dbReference>